<evidence type="ECO:0000313" key="2">
    <source>
        <dbReference type="EMBL" id="MBX00043.1"/>
    </source>
</evidence>
<keyword evidence="1" id="KW-0472">Membrane</keyword>
<protein>
    <submittedName>
        <fullName evidence="2">Uncharacterized protein</fullName>
    </submittedName>
</protein>
<sequence>MFVQGHFGMHLRMCECPASTSQYIRCSLLNVLCCHFSVVVSYFYQILVCLWMMRRHMRNTIEKKSPMLLTKR</sequence>
<dbReference type="EMBL" id="GGEC01019559">
    <property type="protein sequence ID" value="MBX00043.1"/>
    <property type="molecule type" value="Transcribed_RNA"/>
</dbReference>
<name>A0A2P2K2X5_RHIMU</name>
<dbReference type="AlphaFoldDB" id="A0A2P2K2X5"/>
<keyword evidence="1" id="KW-1133">Transmembrane helix</keyword>
<proteinExistence type="predicted"/>
<feature type="transmembrane region" description="Helical" evidence="1">
    <location>
        <begin position="28"/>
        <end position="53"/>
    </location>
</feature>
<accession>A0A2P2K2X5</accession>
<evidence type="ECO:0000256" key="1">
    <source>
        <dbReference type="SAM" id="Phobius"/>
    </source>
</evidence>
<keyword evidence="1" id="KW-0812">Transmembrane</keyword>
<reference evidence="2" key="1">
    <citation type="submission" date="2018-02" db="EMBL/GenBank/DDBJ databases">
        <title>Rhizophora mucronata_Transcriptome.</title>
        <authorList>
            <person name="Meera S.P."/>
            <person name="Sreeshan A."/>
            <person name="Augustine A."/>
        </authorList>
    </citation>
    <scope>NUCLEOTIDE SEQUENCE</scope>
    <source>
        <tissue evidence="2">Leaf</tissue>
    </source>
</reference>
<organism evidence="2">
    <name type="scientific">Rhizophora mucronata</name>
    <name type="common">Asiatic mangrove</name>
    <dbReference type="NCBI Taxonomy" id="61149"/>
    <lineage>
        <taxon>Eukaryota</taxon>
        <taxon>Viridiplantae</taxon>
        <taxon>Streptophyta</taxon>
        <taxon>Embryophyta</taxon>
        <taxon>Tracheophyta</taxon>
        <taxon>Spermatophyta</taxon>
        <taxon>Magnoliopsida</taxon>
        <taxon>eudicotyledons</taxon>
        <taxon>Gunneridae</taxon>
        <taxon>Pentapetalae</taxon>
        <taxon>rosids</taxon>
        <taxon>fabids</taxon>
        <taxon>Malpighiales</taxon>
        <taxon>Rhizophoraceae</taxon>
        <taxon>Rhizophora</taxon>
    </lineage>
</organism>